<organism evidence="11 12">
    <name type="scientific">Clostridium frigidicarnis</name>
    <dbReference type="NCBI Taxonomy" id="84698"/>
    <lineage>
        <taxon>Bacteria</taxon>
        <taxon>Bacillati</taxon>
        <taxon>Bacillota</taxon>
        <taxon>Clostridia</taxon>
        <taxon>Eubacteriales</taxon>
        <taxon>Clostridiaceae</taxon>
        <taxon>Clostridium</taxon>
    </lineage>
</organism>
<feature type="modified residue" description="N6-(pyridoxal phosphate)lysine" evidence="5 7">
    <location>
        <position position="66"/>
    </location>
</feature>
<feature type="binding site" evidence="5">
    <location>
        <position position="390"/>
    </location>
    <ligand>
        <name>substrate</name>
    </ligand>
</feature>
<feature type="domain" description="Orn/DAP/Arg decarboxylase 2 N-terminal" evidence="10">
    <location>
        <begin position="40"/>
        <end position="297"/>
    </location>
</feature>
<dbReference type="STRING" id="84698.SAMN04488528_101384"/>
<dbReference type="GO" id="GO:0009089">
    <property type="term" value="P:lysine biosynthetic process via diaminopimelate"/>
    <property type="evidence" value="ECO:0007669"/>
    <property type="project" value="UniProtKB-UniRule"/>
</dbReference>
<dbReference type="PANTHER" id="PTHR43727">
    <property type="entry name" value="DIAMINOPIMELATE DECARBOXYLASE"/>
    <property type="match status" value="1"/>
</dbReference>
<evidence type="ECO:0000256" key="6">
    <source>
        <dbReference type="NCBIfam" id="TIGR01048"/>
    </source>
</evidence>
<dbReference type="PANTHER" id="PTHR43727:SF2">
    <property type="entry name" value="GROUP IV DECARBOXYLASE"/>
    <property type="match status" value="1"/>
</dbReference>
<feature type="binding site" evidence="5">
    <location>
        <position position="330"/>
    </location>
    <ligand>
        <name>substrate</name>
    </ligand>
</feature>
<keyword evidence="12" id="KW-1185">Reference proteome</keyword>
<dbReference type="InterPro" id="IPR022644">
    <property type="entry name" value="De-COase2_N"/>
</dbReference>
<evidence type="ECO:0000259" key="9">
    <source>
        <dbReference type="Pfam" id="PF00278"/>
    </source>
</evidence>
<dbReference type="Gene3D" id="3.20.20.10">
    <property type="entry name" value="Alanine racemase"/>
    <property type="match status" value="1"/>
</dbReference>
<keyword evidence="5 8" id="KW-0457">Lysine biosynthesis</keyword>
<evidence type="ECO:0000256" key="8">
    <source>
        <dbReference type="RuleBase" id="RU003738"/>
    </source>
</evidence>
<dbReference type="AlphaFoldDB" id="A0A1I0YLJ5"/>
<keyword evidence="2 5" id="KW-0210">Decarboxylase</keyword>
<dbReference type="InterPro" id="IPR009006">
    <property type="entry name" value="Ala_racemase/Decarboxylase_C"/>
</dbReference>
<comment type="pathway">
    <text evidence="5 8">Amino-acid biosynthesis; L-lysine biosynthesis via DAP pathway; L-lysine from DL-2,6-diaminopimelate: step 1/1.</text>
</comment>
<dbReference type="SUPFAM" id="SSF51419">
    <property type="entry name" value="PLP-binding barrel"/>
    <property type="match status" value="1"/>
</dbReference>
<dbReference type="SUPFAM" id="SSF50621">
    <property type="entry name" value="Alanine racemase C-terminal domain-like"/>
    <property type="match status" value="1"/>
</dbReference>
<feature type="binding site" evidence="5">
    <location>
        <position position="362"/>
    </location>
    <ligand>
        <name>substrate</name>
    </ligand>
</feature>
<evidence type="ECO:0000259" key="10">
    <source>
        <dbReference type="Pfam" id="PF02784"/>
    </source>
</evidence>
<feature type="active site" description="Proton donor" evidence="7">
    <location>
        <position position="361"/>
    </location>
</feature>
<dbReference type="PRINTS" id="PR01179">
    <property type="entry name" value="ODADCRBXLASE"/>
</dbReference>
<feature type="binding site" evidence="5">
    <location>
        <position position="334"/>
    </location>
    <ligand>
        <name>substrate</name>
    </ligand>
</feature>
<dbReference type="NCBIfam" id="TIGR01048">
    <property type="entry name" value="lysA"/>
    <property type="match status" value="1"/>
</dbReference>
<dbReference type="OrthoDB" id="9802241at2"/>
<evidence type="ECO:0000256" key="5">
    <source>
        <dbReference type="HAMAP-Rule" id="MF_02120"/>
    </source>
</evidence>
<name>A0A1I0YLJ5_9CLOT</name>
<dbReference type="GO" id="GO:0008836">
    <property type="term" value="F:diaminopimelate decarboxylase activity"/>
    <property type="evidence" value="ECO:0007669"/>
    <property type="project" value="UniProtKB-UniRule"/>
</dbReference>
<dbReference type="Gene3D" id="2.40.37.10">
    <property type="entry name" value="Lyase, Ornithine Decarboxylase, Chain A, domain 1"/>
    <property type="match status" value="1"/>
</dbReference>
<accession>A0A1I0YLJ5</accession>
<dbReference type="InterPro" id="IPR022643">
    <property type="entry name" value="De-COase2_C"/>
</dbReference>
<dbReference type="EMBL" id="FOKI01000013">
    <property type="protein sequence ID" value="SFB13330.1"/>
    <property type="molecule type" value="Genomic_DNA"/>
</dbReference>
<feature type="binding site" evidence="5">
    <location>
        <begin position="290"/>
        <end position="293"/>
    </location>
    <ligand>
        <name>pyridoxal 5'-phosphate</name>
        <dbReference type="ChEBI" id="CHEBI:597326"/>
    </ligand>
</feature>
<feature type="binding site" evidence="5">
    <location>
        <position position="293"/>
    </location>
    <ligand>
        <name>substrate</name>
    </ligand>
</feature>
<evidence type="ECO:0000313" key="11">
    <source>
        <dbReference type="EMBL" id="SFB13330.1"/>
    </source>
</evidence>
<evidence type="ECO:0000313" key="12">
    <source>
        <dbReference type="Proteomes" id="UP000198619"/>
    </source>
</evidence>
<comment type="function">
    <text evidence="5">Specifically catalyzes the decarboxylation of meso-diaminopimelate (meso-DAP) to L-lysine.</text>
</comment>
<evidence type="ECO:0000256" key="1">
    <source>
        <dbReference type="ARBA" id="ARBA00001933"/>
    </source>
</evidence>
<evidence type="ECO:0000256" key="3">
    <source>
        <dbReference type="ARBA" id="ARBA00022898"/>
    </source>
</evidence>
<protein>
    <recommendedName>
        <fullName evidence="5 6">Diaminopimelate decarboxylase</fullName>
        <shortName evidence="5">DAP decarboxylase</shortName>
        <shortName evidence="5">DAPDC</shortName>
        <ecNumber evidence="5 6">4.1.1.20</ecNumber>
    </recommendedName>
</protein>
<dbReference type="InterPro" id="IPR000183">
    <property type="entry name" value="Orn/DAP/Arg_de-COase"/>
</dbReference>
<dbReference type="InterPro" id="IPR029066">
    <property type="entry name" value="PLP-binding_barrel"/>
</dbReference>
<dbReference type="Proteomes" id="UP000198619">
    <property type="component" value="Unassembled WGS sequence"/>
</dbReference>
<keyword evidence="5" id="KW-0028">Amino-acid biosynthesis</keyword>
<evidence type="ECO:0000256" key="7">
    <source>
        <dbReference type="PIRSR" id="PIRSR600183-50"/>
    </source>
</evidence>
<keyword evidence="3 5" id="KW-0663">Pyridoxal phosphate</keyword>
<feature type="domain" description="Orn/DAP/Arg decarboxylase 2 C-terminal" evidence="9">
    <location>
        <begin position="34"/>
        <end position="388"/>
    </location>
</feature>
<dbReference type="HAMAP" id="MF_02120">
    <property type="entry name" value="LysA"/>
    <property type="match status" value="1"/>
</dbReference>
<dbReference type="GO" id="GO:0030170">
    <property type="term" value="F:pyridoxal phosphate binding"/>
    <property type="evidence" value="ECO:0007669"/>
    <property type="project" value="UniProtKB-UniRule"/>
</dbReference>
<comment type="catalytic activity">
    <reaction evidence="5 8">
        <text>meso-2,6-diaminopimelate + H(+) = L-lysine + CO2</text>
        <dbReference type="Rhea" id="RHEA:15101"/>
        <dbReference type="ChEBI" id="CHEBI:15378"/>
        <dbReference type="ChEBI" id="CHEBI:16526"/>
        <dbReference type="ChEBI" id="CHEBI:32551"/>
        <dbReference type="ChEBI" id="CHEBI:57791"/>
        <dbReference type="EC" id="4.1.1.20"/>
    </reaction>
</comment>
<dbReference type="EC" id="4.1.1.20" evidence="5 6"/>
<comment type="subunit">
    <text evidence="5">Homodimer.</text>
</comment>
<keyword evidence="4 5" id="KW-0456">Lyase</keyword>
<feature type="binding site" evidence="5">
    <location>
        <position position="248"/>
    </location>
    <ligand>
        <name>pyridoxal 5'-phosphate</name>
        <dbReference type="ChEBI" id="CHEBI:597326"/>
    </ligand>
</feature>
<dbReference type="RefSeq" id="WP_090041070.1">
    <property type="nucleotide sequence ID" value="NZ_FOKI01000013.1"/>
</dbReference>
<dbReference type="FunFam" id="3.20.20.10:FF:000003">
    <property type="entry name" value="Diaminopimelate decarboxylase"/>
    <property type="match status" value="1"/>
</dbReference>
<sequence>MKLFGTSRGNNNGNLEIGNCDTLELANEFGTPLYVMDEEMIRKNCKMFKENFIMEDIETEVIYASKAFLNLSMCKLIEEENLSIDVVSGGELYTVLKANFPPNKIYMHGNNKTRDELILAINNGVRRIIVDNIQEIIKIENLCTTLGKKIDILLRVNPGIEAHTHEYIQTSKNDSKFGISIFQNEIYEAINLLKESENICLKGFHCHIGSQIFEENSFYSLTLEMLEFLNEIKVDYGFITQELNLGGGFGVYYYHGDAPIELQDCLQSMLSIIKNKCNEIDIKIPKIMIEPGRSIVANAGTTLYTVGGTKKTFGGKHFVFIDGGMTDNPRTALYDAKYEGVIANKLNFNNTNTYTIAGKCCESGDIIIKDIGLPIVETDDILAVFSTGAYNYSMSSNYNRIPKPAVIFVNKGQCKLVVKRETFEDIVRNDMALA</sequence>
<dbReference type="CDD" id="cd06828">
    <property type="entry name" value="PLPDE_III_DapDC"/>
    <property type="match status" value="1"/>
</dbReference>
<reference evidence="11 12" key="1">
    <citation type="submission" date="2016-10" db="EMBL/GenBank/DDBJ databases">
        <authorList>
            <person name="de Groot N.N."/>
        </authorList>
    </citation>
    <scope>NUCLEOTIDE SEQUENCE [LARGE SCALE GENOMIC DNA]</scope>
    <source>
        <strain evidence="11 12">DSM 12271</strain>
    </source>
</reference>
<gene>
    <name evidence="5" type="primary">lysA</name>
    <name evidence="11" type="ORF">SAMN04488528_101384</name>
</gene>
<dbReference type="Pfam" id="PF00278">
    <property type="entry name" value="Orn_DAP_Arg_deC"/>
    <property type="match status" value="1"/>
</dbReference>
<feature type="binding site" evidence="5">
    <location>
        <position position="390"/>
    </location>
    <ligand>
        <name>pyridoxal 5'-phosphate</name>
        <dbReference type="ChEBI" id="CHEBI:597326"/>
    </ligand>
</feature>
<comment type="similarity">
    <text evidence="5">Belongs to the Orn/Lys/Arg decarboxylase class-II family. LysA subfamily.</text>
</comment>
<dbReference type="Pfam" id="PF02784">
    <property type="entry name" value="Orn_Arg_deC_N"/>
    <property type="match status" value="1"/>
</dbReference>
<evidence type="ECO:0000256" key="4">
    <source>
        <dbReference type="ARBA" id="ARBA00023239"/>
    </source>
</evidence>
<evidence type="ECO:0000256" key="2">
    <source>
        <dbReference type="ARBA" id="ARBA00022793"/>
    </source>
</evidence>
<dbReference type="UniPathway" id="UPA00034">
    <property type="reaction ID" value="UER00027"/>
</dbReference>
<comment type="cofactor">
    <cofactor evidence="1 5 7 8">
        <name>pyridoxal 5'-phosphate</name>
        <dbReference type="ChEBI" id="CHEBI:597326"/>
    </cofactor>
</comment>
<proteinExistence type="inferred from homology"/>
<dbReference type="InterPro" id="IPR002986">
    <property type="entry name" value="DAP_deCOOHase_LysA"/>
</dbReference>
<dbReference type="PRINTS" id="PR01181">
    <property type="entry name" value="DAPDCRBXLASE"/>
</dbReference>